<evidence type="ECO:0000313" key="5">
    <source>
        <dbReference type="EMBL" id="GLD63054.1"/>
    </source>
</evidence>
<organism evidence="5 6">
    <name type="scientific">Lates japonicus</name>
    <name type="common">Japanese lates</name>
    <dbReference type="NCBI Taxonomy" id="270547"/>
    <lineage>
        <taxon>Eukaryota</taxon>
        <taxon>Metazoa</taxon>
        <taxon>Chordata</taxon>
        <taxon>Craniata</taxon>
        <taxon>Vertebrata</taxon>
        <taxon>Euteleostomi</taxon>
        <taxon>Actinopterygii</taxon>
        <taxon>Neopterygii</taxon>
        <taxon>Teleostei</taxon>
        <taxon>Neoteleostei</taxon>
        <taxon>Acanthomorphata</taxon>
        <taxon>Carangaria</taxon>
        <taxon>Carangaria incertae sedis</taxon>
        <taxon>Centropomidae</taxon>
        <taxon>Lates</taxon>
    </lineage>
</organism>
<feature type="domain" description="Tyrosine specific protein phosphatases" evidence="4">
    <location>
        <begin position="23"/>
        <end position="97"/>
    </location>
</feature>
<dbReference type="InterPro" id="IPR029021">
    <property type="entry name" value="Prot-tyrosine_phosphatase-like"/>
</dbReference>
<dbReference type="GO" id="GO:0004725">
    <property type="term" value="F:protein tyrosine phosphatase activity"/>
    <property type="evidence" value="ECO:0007669"/>
    <property type="project" value="UniProtKB-EC"/>
</dbReference>
<dbReference type="InterPro" id="IPR000242">
    <property type="entry name" value="PTP_cat"/>
</dbReference>
<dbReference type="PANTHER" id="PTHR19134:SF449">
    <property type="entry name" value="TYROSINE-PROTEIN PHOSPHATASE 1"/>
    <property type="match status" value="1"/>
</dbReference>
<keyword evidence="2" id="KW-0378">Hydrolase</keyword>
<dbReference type="EMBL" id="BRZM01000057">
    <property type="protein sequence ID" value="GLD63054.1"/>
    <property type="molecule type" value="Genomic_DNA"/>
</dbReference>
<dbReference type="Proteomes" id="UP001279410">
    <property type="component" value="Unassembled WGS sequence"/>
</dbReference>
<dbReference type="Pfam" id="PF00102">
    <property type="entry name" value="Y_phosphatase"/>
    <property type="match status" value="1"/>
</dbReference>
<dbReference type="InterPro" id="IPR000387">
    <property type="entry name" value="Tyr_Pase_dom"/>
</dbReference>
<dbReference type="SMART" id="SM00404">
    <property type="entry name" value="PTPc_motif"/>
    <property type="match status" value="1"/>
</dbReference>
<evidence type="ECO:0000259" key="3">
    <source>
        <dbReference type="PROSITE" id="PS50055"/>
    </source>
</evidence>
<evidence type="ECO:0000313" key="6">
    <source>
        <dbReference type="Proteomes" id="UP001279410"/>
    </source>
</evidence>
<dbReference type="SUPFAM" id="SSF52799">
    <property type="entry name" value="(Phosphotyrosine protein) phosphatases II"/>
    <property type="match status" value="1"/>
</dbReference>
<feature type="non-terminal residue" evidence="5">
    <location>
        <position position="1"/>
    </location>
</feature>
<evidence type="ECO:0000259" key="4">
    <source>
        <dbReference type="PROSITE" id="PS50056"/>
    </source>
</evidence>
<evidence type="ECO:0000256" key="2">
    <source>
        <dbReference type="ARBA" id="ARBA00022912"/>
    </source>
</evidence>
<keyword evidence="2" id="KW-0904">Protein phosphatase</keyword>
<protein>
    <recommendedName>
        <fullName evidence="1">protein-tyrosine-phosphatase</fullName>
        <ecNumber evidence="1">3.1.3.48</ecNumber>
    </recommendedName>
</protein>
<feature type="domain" description="Tyrosine-protein phosphatase" evidence="3">
    <location>
        <begin position="1"/>
        <end position="106"/>
    </location>
</feature>
<proteinExistence type="predicted"/>
<dbReference type="PRINTS" id="PR00700">
    <property type="entry name" value="PRTYPHPHTASE"/>
</dbReference>
<accession>A0AAD3N025</accession>
<dbReference type="AlphaFoldDB" id="A0AAD3N025"/>
<keyword evidence="6" id="KW-1185">Reference proteome</keyword>
<dbReference type="Gene3D" id="3.90.190.10">
    <property type="entry name" value="Protein tyrosine phosphatase superfamily"/>
    <property type="match status" value="1"/>
</dbReference>
<dbReference type="PROSITE" id="PS50056">
    <property type="entry name" value="TYR_PHOSPHATASE_2"/>
    <property type="match status" value="1"/>
</dbReference>
<dbReference type="InterPro" id="IPR050348">
    <property type="entry name" value="Protein-Tyr_Phosphatase"/>
</dbReference>
<dbReference type="PANTHER" id="PTHR19134">
    <property type="entry name" value="RECEPTOR-TYPE TYROSINE-PROTEIN PHOSPHATASE"/>
    <property type="match status" value="1"/>
</dbReference>
<dbReference type="PROSITE" id="PS50055">
    <property type="entry name" value="TYR_PHOSPHATASE_PTP"/>
    <property type="match status" value="1"/>
</dbReference>
<name>A0AAD3N025_LATJO</name>
<evidence type="ECO:0000256" key="1">
    <source>
        <dbReference type="ARBA" id="ARBA00013064"/>
    </source>
</evidence>
<reference evidence="5" key="1">
    <citation type="submission" date="2022-08" db="EMBL/GenBank/DDBJ databases">
        <title>Genome sequencing of akame (Lates japonicus).</title>
        <authorList>
            <person name="Hashiguchi Y."/>
            <person name="Takahashi H."/>
        </authorList>
    </citation>
    <scope>NUCLEOTIDE SEQUENCE</scope>
    <source>
        <strain evidence="5">Kochi</strain>
    </source>
</reference>
<keyword evidence="5" id="KW-0675">Receptor</keyword>
<sequence>DDYVLEVRHFQCPKWPNPEAPISSTFELINVIKEEAATRDGPTIVHDELGAVSAGMLCALTTLSQQLESEGAVDIYQVAKMINLMRPGVFTDIDQYQYLYKALLSLVSTKENSLGLLARNINGTMVSMSDQSDQAESLESLV</sequence>
<gene>
    <name evidence="5" type="ORF">AKAME5_001470800</name>
</gene>
<dbReference type="EC" id="3.1.3.48" evidence="1"/>
<comment type="caution">
    <text evidence="5">The sequence shown here is derived from an EMBL/GenBank/DDBJ whole genome shotgun (WGS) entry which is preliminary data.</text>
</comment>
<dbReference type="InterPro" id="IPR003595">
    <property type="entry name" value="Tyr_Pase_cat"/>
</dbReference>